<dbReference type="EMBL" id="VTWS01000004">
    <property type="protein sequence ID" value="KAA9352960.1"/>
    <property type="molecule type" value="Genomic_DNA"/>
</dbReference>
<dbReference type="Proteomes" id="UP000326344">
    <property type="component" value="Unassembled WGS sequence"/>
</dbReference>
<name>A0A5N1JDC8_9BACT</name>
<proteinExistence type="predicted"/>
<dbReference type="RefSeq" id="WP_150878173.1">
    <property type="nucleotide sequence ID" value="NZ_VTWS01000004.1"/>
</dbReference>
<evidence type="ECO:0000313" key="2">
    <source>
        <dbReference type="Proteomes" id="UP000326344"/>
    </source>
</evidence>
<comment type="caution">
    <text evidence="1">The sequence shown here is derived from an EMBL/GenBank/DDBJ whole genome shotgun (WGS) entry which is preliminary data.</text>
</comment>
<accession>A0A5N1JDC8</accession>
<protein>
    <submittedName>
        <fullName evidence="1">Uncharacterized protein</fullName>
    </submittedName>
</protein>
<reference evidence="1 2" key="1">
    <citation type="submission" date="2019-09" db="EMBL/GenBank/DDBJ databases">
        <title>Genome Sequence of Larkinella sp MA1.</title>
        <authorList>
            <person name="Srinivasan S."/>
        </authorList>
    </citation>
    <scope>NUCLEOTIDE SEQUENCE [LARGE SCALE GENOMIC DNA]</scope>
    <source>
        <strain evidence="1 2">MA1</strain>
    </source>
</reference>
<keyword evidence="2" id="KW-1185">Reference proteome</keyword>
<evidence type="ECO:0000313" key="1">
    <source>
        <dbReference type="EMBL" id="KAA9352960.1"/>
    </source>
</evidence>
<sequence length="324" mass="38135">MKHKRPCRYRFTNQFEYAGLKNRIQMMNQARSDEAWWRYMLLWVATVLVVMACQGEQTPREVNVTHRPDFPLINPTRILVTKLEDGPLWGRSLTYYQRKSKLKTGTFFQFNAPFIINLKDNVLTLAENYKTQTLVYINGKPVSAALLAKLKIDYIEELFVLHQFDGIDNPDPHPYRILIQISKQSIPMRPERQQLVAMLKAAGMSDHPLGVTHTYTMNKLLEATFFGYKDVFVKRTKNQHLKIQEEFISDIDVFINGIPVDPKEVETVHVREVDRLYTHERPFTNWMRTEKRQSRYALLIKTAPKRAKRDSSYYVFSPFYSGDF</sequence>
<dbReference type="AlphaFoldDB" id="A0A5N1JDC8"/>
<gene>
    <name evidence="1" type="ORF">F0P93_17405</name>
</gene>
<organism evidence="1 2">
    <name type="scientific">Larkinella humicola</name>
    <dbReference type="NCBI Taxonomy" id="2607654"/>
    <lineage>
        <taxon>Bacteria</taxon>
        <taxon>Pseudomonadati</taxon>
        <taxon>Bacteroidota</taxon>
        <taxon>Cytophagia</taxon>
        <taxon>Cytophagales</taxon>
        <taxon>Spirosomataceae</taxon>
        <taxon>Larkinella</taxon>
    </lineage>
</organism>